<comment type="subcellular location">
    <subcellularLocation>
        <location evidence="1">Nucleus</location>
    </subcellularLocation>
</comment>
<dbReference type="Proteomes" id="UP000001646">
    <property type="component" value="Unplaced"/>
</dbReference>
<evidence type="ECO:0000256" key="7">
    <source>
        <dbReference type="ARBA" id="ARBA00023125"/>
    </source>
</evidence>
<keyword evidence="2" id="KW-0479">Metal-binding</keyword>
<dbReference type="Gene3D" id="3.30.160.60">
    <property type="entry name" value="Classic Zinc Finger"/>
    <property type="match status" value="2"/>
</dbReference>
<keyword evidence="4 10" id="KW-0863">Zinc-finger</keyword>
<evidence type="ECO:0000256" key="3">
    <source>
        <dbReference type="ARBA" id="ARBA00022737"/>
    </source>
</evidence>
<dbReference type="SUPFAM" id="SSF140996">
    <property type="entry name" value="Hermes dimerisation domain"/>
    <property type="match status" value="1"/>
</dbReference>
<evidence type="ECO:0000256" key="4">
    <source>
        <dbReference type="ARBA" id="ARBA00022771"/>
    </source>
</evidence>
<dbReference type="SUPFAM" id="SSF57667">
    <property type="entry name" value="beta-beta-alpha zinc fingers"/>
    <property type="match status" value="2"/>
</dbReference>
<keyword evidence="6" id="KW-0805">Transcription regulation</keyword>
<dbReference type="InterPro" id="IPR036236">
    <property type="entry name" value="Znf_C2H2_sf"/>
</dbReference>
<accession>A0A803T5X1</accession>
<evidence type="ECO:0000256" key="10">
    <source>
        <dbReference type="PROSITE-ProRule" id="PRU00042"/>
    </source>
</evidence>
<evidence type="ECO:0000313" key="13">
    <source>
        <dbReference type="Ensembl" id="ENSACAP00000030611.1"/>
    </source>
</evidence>
<reference evidence="13" key="2">
    <citation type="submission" date="2025-08" db="UniProtKB">
        <authorList>
            <consortium name="Ensembl"/>
        </authorList>
    </citation>
    <scope>IDENTIFICATION</scope>
</reference>
<organism evidence="13 14">
    <name type="scientific">Anolis carolinensis</name>
    <name type="common">Green anole</name>
    <name type="synonym">American chameleon</name>
    <dbReference type="NCBI Taxonomy" id="28377"/>
    <lineage>
        <taxon>Eukaryota</taxon>
        <taxon>Metazoa</taxon>
        <taxon>Chordata</taxon>
        <taxon>Craniata</taxon>
        <taxon>Vertebrata</taxon>
        <taxon>Euteleostomi</taxon>
        <taxon>Lepidosauria</taxon>
        <taxon>Squamata</taxon>
        <taxon>Bifurcata</taxon>
        <taxon>Unidentata</taxon>
        <taxon>Episquamata</taxon>
        <taxon>Toxicofera</taxon>
        <taxon>Iguania</taxon>
        <taxon>Dactyloidae</taxon>
        <taxon>Anolis</taxon>
    </lineage>
</organism>
<dbReference type="GO" id="GO:0008270">
    <property type="term" value="F:zinc ion binding"/>
    <property type="evidence" value="ECO:0007669"/>
    <property type="project" value="UniProtKB-KW"/>
</dbReference>
<dbReference type="SMART" id="SM00355">
    <property type="entry name" value="ZnF_C2H2"/>
    <property type="match status" value="4"/>
</dbReference>
<dbReference type="PANTHER" id="PTHR24383:SF12">
    <property type="entry name" value="ZINC FINGER PROTEIN 618"/>
    <property type="match status" value="1"/>
</dbReference>
<dbReference type="GeneTree" id="ENSGT00940000153306"/>
<protein>
    <recommendedName>
        <fullName evidence="12">C2H2-type domain-containing protein</fullName>
    </recommendedName>
</protein>
<dbReference type="GO" id="GO:0005634">
    <property type="term" value="C:nucleus"/>
    <property type="evidence" value="ECO:0007669"/>
    <property type="project" value="UniProtKB-SubCell"/>
</dbReference>
<feature type="domain" description="C2H2-type" evidence="12">
    <location>
        <begin position="179"/>
        <end position="206"/>
    </location>
</feature>
<feature type="compositionally biased region" description="Polar residues" evidence="11">
    <location>
        <begin position="284"/>
        <end position="303"/>
    </location>
</feature>
<evidence type="ECO:0000256" key="6">
    <source>
        <dbReference type="ARBA" id="ARBA00023015"/>
    </source>
</evidence>
<dbReference type="PANTHER" id="PTHR24383">
    <property type="entry name" value="ZINC FINGER PROTEIN"/>
    <property type="match status" value="1"/>
</dbReference>
<dbReference type="Gene3D" id="1.10.10.1070">
    <property type="entry name" value="Zinc finger, BED domain-containing"/>
    <property type="match status" value="1"/>
</dbReference>
<reference evidence="13" key="1">
    <citation type="submission" date="2009-12" db="EMBL/GenBank/DDBJ databases">
        <title>The Genome Sequence of Anolis carolinensis (Green Anole Lizard).</title>
        <authorList>
            <consortium name="The Genome Sequencing Platform"/>
            <person name="Di Palma F."/>
            <person name="Alfoldi J."/>
            <person name="Heiman D."/>
            <person name="Young S."/>
            <person name="Grabherr M."/>
            <person name="Johnson J."/>
            <person name="Lander E.S."/>
            <person name="Lindblad-Toh K."/>
        </authorList>
    </citation>
    <scope>NUCLEOTIDE SEQUENCE [LARGE SCALE GENOMIC DNA]</scope>
    <source>
        <strain evidence="13">JBL SC #1</strain>
    </source>
</reference>
<dbReference type="Ensembl" id="ENSACAT00000058659.1">
    <property type="protein sequence ID" value="ENSACAP00000030611.1"/>
    <property type="gene ID" value="ENSACAG00000001132.4"/>
</dbReference>
<evidence type="ECO:0000256" key="11">
    <source>
        <dbReference type="SAM" id="MobiDB-lite"/>
    </source>
</evidence>
<keyword evidence="5" id="KW-0862">Zinc</keyword>
<dbReference type="InterPro" id="IPR012337">
    <property type="entry name" value="RNaseH-like_sf"/>
</dbReference>
<evidence type="ECO:0000259" key="12">
    <source>
        <dbReference type="PROSITE" id="PS50157"/>
    </source>
</evidence>
<keyword evidence="14" id="KW-1185">Reference proteome</keyword>
<feature type="domain" description="C2H2-type" evidence="12">
    <location>
        <begin position="234"/>
        <end position="261"/>
    </location>
</feature>
<feature type="domain" description="C2H2-type" evidence="12">
    <location>
        <begin position="114"/>
        <end position="141"/>
    </location>
</feature>
<sequence length="807" mass="89430">MKAEGSEATPSQPHSPEKEAVGTTMSPEVKVKTELPDDYVQEVVWQDDGSGAKEPKKGLKDGTGEVPAEICVVIGGVRNQQTLGSYECGICGKKYKYYNCFQTHVRAHRDNFRYTCDICGKKYKYYSCFQEHRDLHAVDDPYDQAMIAKEEVKEEEPEPFQKIGPSMTYRVCNLKTGNYTCEFCGKQYKYYTPYQEHVALHAPIKSAFSRRVENKMQNNFEETNSSSQNSSEPYTCGACGIQFQFYNNLLEHMQSHAADNENSITSNQPRSPPAVIEEKWKPQPQRNNTNNVSGGSSLANSSIPEKERQNIAERLLRVMCADLGTLSVVSGKEFVKLAQTLVDSGSRYGAFSVTEALGNFHSLALKHLPRMYNQVKVKVTCALGSNACLGIGVTCHSQSVGPDACYILTAYQAEGNSIRSYVLGVKGVDIRESGDLVHHWAQNVLSEFVMPEIRTVYVTDCKAGSPAFSKAGLCLRCSACALNAVVQSVLSKRTLQARSMHEVIELLNVCEDLAGSAGIAKETFGSLEETAPPPCWNSVTDSLLLVHERYEQICEFYSRAKRMSLIQNLNKHLLSNLAAILAPVKQAVVELSGESRPTLQLVLPTYVKLEKLFTSKANDAGIVSKLCHLFLEALKENFKVHSAHKVAMILDPQQKLRPVPPYQHEEIIGKVCELIGEVKESWAEEPEFEPSASKKPRTSGGGGGSGGSGGGEGSPPQEEDRSGKNEVYDYLQEPLFQAPPDLFQYWSCVTQKHTKLAKLAFWLLAVPAVGARSNCVNMCEQALLIKRRRLLSAEDMNKLMFLKSNML</sequence>
<dbReference type="AlphaFoldDB" id="A0A803T5X1"/>
<feature type="domain" description="C2H2-type" evidence="12">
    <location>
        <begin position="86"/>
        <end position="108"/>
    </location>
</feature>
<feature type="region of interest" description="Disordered" evidence="11">
    <location>
        <begin position="1"/>
        <end position="35"/>
    </location>
</feature>
<keyword evidence="3" id="KW-0677">Repeat</keyword>
<evidence type="ECO:0000256" key="8">
    <source>
        <dbReference type="ARBA" id="ARBA00023163"/>
    </source>
</evidence>
<dbReference type="PROSITE" id="PS50157">
    <property type="entry name" value="ZINC_FINGER_C2H2_2"/>
    <property type="match status" value="4"/>
</dbReference>
<dbReference type="Bgee" id="ENSACAG00000001132">
    <property type="expression patterns" value="Expressed in embryonic post-anal tail and 12 other cell types or tissues"/>
</dbReference>
<evidence type="ECO:0000313" key="14">
    <source>
        <dbReference type="Proteomes" id="UP000001646"/>
    </source>
</evidence>
<evidence type="ECO:0000256" key="9">
    <source>
        <dbReference type="ARBA" id="ARBA00023242"/>
    </source>
</evidence>
<reference evidence="13" key="3">
    <citation type="submission" date="2025-09" db="UniProtKB">
        <authorList>
            <consortium name="Ensembl"/>
        </authorList>
    </citation>
    <scope>IDENTIFICATION</scope>
</reference>
<keyword evidence="8" id="KW-0804">Transcription</keyword>
<proteinExistence type="predicted"/>
<dbReference type="SUPFAM" id="SSF53098">
    <property type="entry name" value="Ribonuclease H-like"/>
    <property type="match status" value="1"/>
</dbReference>
<evidence type="ECO:0000256" key="1">
    <source>
        <dbReference type="ARBA" id="ARBA00004123"/>
    </source>
</evidence>
<evidence type="ECO:0000256" key="5">
    <source>
        <dbReference type="ARBA" id="ARBA00022833"/>
    </source>
</evidence>
<keyword evidence="7" id="KW-0238">DNA-binding</keyword>
<dbReference type="GO" id="GO:0003677">
    <property type="term" value="F:DNA binding"/>
    <property type="evidence" value="ECO:0007669"/>
    <property type="project" value="UniProtKB-KW"/>
</dbReference>
<feature type="region of interest" description="Disordered" evidence="11">
    <location>
        <begin position="258"/>
        <end position="304"/>
    </location>
</feature>
<evidence type="ECO:0000256" key="2">
    <source>
        <dbReference type="ARBA" id="ARBA00022723"/>
    </source>
</evidence>
<dbReference type="PROSITE" id="PS00028">
    <property type="entry name" value="ZINC_FINGER_C2H2_1"/>
    <property type="match status" value="4"/>
</dbReference>
<feature type="compositionally biased region" description="Gly residues" evidence="11">
    <location>
        <begin position="699"/>
        <end position="713"/>
    </location>
</feature>
<name>A0A803T5X1_ANOCA</name>
<feature type="region of interest" description="Disordered" evidence="11">
    <location>
        <begin position="683"/>
        <end position="723"/>
    </location>
</feature>
<dbReference type="InterPro" id="IPR013087">
    <property type="entry name" value="Znf_C2H2_type"/>
</dbReference>
<feature type="compositionally biased region" description="Polar residues" evidence="11">
    <location>
        <begin position="260"/>
        <end position="269"/>
    </location>
</feature>
<keyword evidence="9" id="KW-0539">Nucleus</keyword>